<evidence type="ECO:0000256" key="22">
    <source>
        <dbReference type="ARBA" id="ARBA00041963"/>
    </source>
</evidence>
<evidence type="ECO:0000313" key="24">
    <source>
        <dbReference type="EMBL" id="VTJ68836.1"/>
    </source>
</evidence>
<evidence type="ECO:0000256" key="23">
    <source>
        <dbReference type="SAM" id="MobiDB-lite"/>
    </source>
</evidence>
<evidence type="ECO:0000256" key="20">
    <source>
        <dbReference type="ARBA" id="ARBA00038823"/>
    </source>
</evidence>
<evidence type="ECO:0000256" key="11">
    <source>
        <dbReference type="ARBA" id="ARBA00023018"/>
    </source>
</evidence>
<keyword evidence="12" id="KW-0175">Coiled coil</keyword>
<keyword evidence="13" id="KW-0472">Membrane</keyword>
<protein>
    <recommendedName>
        <fullName evidence="21">Paralemmin-1</fullName>
    </recommendedName>
    <alternativeName>
        <fullName evidence="22">Paralemmin</fullName>
    </alternativeName>
</protein>
<feature type="compositionally biased region" description="Basic and acidic residues" evidence="23">
    <location>
        <begin position="47"/>
        <end position="56"/>
    </location>
</feature>
<name>A0A5E4BI08_MARMO</name>
<evidence type="ECO:0000256" key="17">
    <source>
        <dbReference type="ARBA" id="ARBA00023289"/>
    </source>
</evidence>
<dbReference type="GO" id="GO:0016327">
    <property type="term" value="C:apicolateral plasma membrane"/>
    <property type="evidence" value="ECO:0007669"/>
    <property type="project" value="UniProtKB-SubCell"/>
</dbReference>
<evidence type="ECO:0000256" key="14">
    <source>
        <dbReference type="ARBA" id="ARBA00023139"/>
    </source>
</evidence>
<evidence type="ECO:0000256" key="18">
    <source>
        <dbReference type="ARBA" id="ARBA00037796"/>
    </source>
</evidence>
<dbReference type="GO" id="GO:0051491">
    <property type="term" value="P:positive regulation of filopodium assembly"/>
    <property type="evidence" value="ECO:0007669"/>
    <property type="project" value="TreeGrafter"/>
</dbReference>
<evidence type="ECO:0000256" key="6">
    <source>
        <dbReference type="ARBA" id="ARBA00005756"/>
    </source>
</evidence>
<dbReference type="PANTHER" id="PTHR10498">
    <property type="entry name" value="PARALEMMIN-RELATED"/>
    <property type="match status" value="1"/>
</dbReference>
<keyword evidence="14" id="KW-0564">Palmitate</keyword>
<sequence>EAEEAGGDRGQAPAAGGGQAATAAPQVQGPAGTLAAGGDTFLGLRWGGHEEADAGGRAEGSAPGGLHLQAGKGNRCAGEWGAGPCPLERGQGSAQSSPDPGPKPSQGAAPGGVGVQPRTAEKQVSNTPVRTIGGSPMVKAAMYSVEITVEKDKVTGETRVLSSTTLLPREPLPQGIKVYEDETKGTPPPAGLQPEPGAGPGRAQHSQAHGAGPSAPTPATGLRSWALAVAHTVIPSENAVAGPCCRHAAGVGALRRVPFQALGVRPSPSRAHSLLTYLFKNIFGTRD</sequence>
<evidence type="ECO:0000256" key="15">
    <source>
        <dbReference type="ARBA" id="ARBA00023273"/>
    </source>
</evidence>
<evidence type="ECO:0000256" key="16">
    <source>
        <dbReference type="ARBA" id="ARBA00023288"/>
    </source>
</evidence>
<keyword evidence="16" id="KW-0449">Lipoprotein</keyword>
<evidence type="ECO:0000256" key="1">
    <source>
        <dbReference type="ARBA" id="ARBA00004279"/>
    </source>
</evidence>
<comment type="subunit">
    <text evidence="20">Interacts with dopamine receptor DRD3.</text>
</comment>
<dbReference type="GO" id="GO:0031527">
    <property type="term" value="C:filopodium membrane"/>
    <property type="evidence" value="ECO:0007669"/>
    <property type="project" value="UniProtKB-SubCell"/>
</dbReference>
<feature type="region of interest" description="Disordered" evidence="23">
    <location>
        <begin position="1"/>
        <end position="134"/>
    </location>
</feature>
<dbReference type="EMBL" id="CABDUW010000444">
    <property type="protein sequence ID" value="VTJ68836.1"/>
    <property type="molecule type" value="Genomic_DNA"/>
</dbReference>
<evidence type="ECO:0000256" key="12">
    <source>
        <dbReference type="ARBA" id="ARBA00023054"/>
    </source>
</evidence>
<evidence type="ECO:0000256" key="3">
    <source>
        <dbReference type="ARBA" id="ARBA00004489"/>
    </source>
</evidence>
<comment type="subcellular location">
    <subcellularLocation>
        <location evidence="18">Apicolateral cell membrane</location>
        <topology evidence="18">Lipid-anchor</topology>
    </subcellularLocation>
    <subcellularLocation>
        <location evidence="19">Basolateral cell membrane</location>
        <topology evidence="19">Lipid-anchor</topology>
    </subcellularLocation>
    <subcellularLocation>
        <location evidence="2">Cell membrane</location>
        <topology evidence="2">Lipid-anchor</topology>
        <orientation evidence="2">Cytoplasmic side</orientation>
    </subcellularLocation>
    <subcellularLocation>
        <location evidence="3">Cell projection</location>
        <location evidence="3">Axon</location>
    </subcellularLocation>
    <subcellularLocation>
        <location evidence="1">Cell projection</location>
        <location evidence="1">Dendrite</location>
    </subcellularLocation>
    <subcellularLocation>
        <location evidence="5">Cell projection</location>
        <location evidence="5">Dendritic spine</location>
    </subcellularLocation>
    <subcellularLocation>
        <location evidence="4">Cell projection</location>
        <location evidence="4">Filopodium membrane</location>
        <topology evidence="4">Lipid-anchor</topology>
    </subcellularLocation>
</comment>
<dbReference type="GO" id="GO:0043197">
    <property type="term" value="C:dendritic spine"/>
    <property type="evidence" value="ECO:0007669"/>
    <property type="project" value="UniProtKB-SubCell"/>
</dbReference>
<evidence type="ECO:0000256" key="5">
    <source>
        <dbReference type="ARBA" id="ARBA00004552"/>
    </source>
</evidence>
<dbReference type="InterPro" id="IPR004965">
    <property type="entry name" value="Paralemmin"/>
</dbReference>
<feature type="compositionally biased region" description="Low complexity" evidence="23">
    <location>
        <begin position="10"/>
        <end position="32"/>
    </location>
</feature>
<dbReference type="Proteomes" id="UP000335636">
    <property type="component" value="Unassembled WGS sequence"/>
</dbReference>
<evidence type="ECO:0000256" key="7">
    <source>
        <dbReference type="ARBA" id="ARBA00022475"/>
    </source>
</evidence>
<evidence type="ECO:0000256" key="19">
    <source>
        <dbReference type="ARBA" id="ARBA00037871"/>
    </source>
</evidence>
<evidence type="ECO:0000256" key="4">
    <source>
        <dbReference type="ARBA" id="ARBA00004527"/>
    </source>
</evidence>
<feature type="non-terminal residue" evidence="24">
    <location>
        <position position="1"/>
    </location>
</feature>
<keyword evidence="9" id="KW-0597">Phosphoprotein</keyword>
<keyword evidence="25" id="KW-1185">Reference proteome</keyword>
<proteinExistence type="inferred from homology"/>
<evidence type="ECO:0000256" key="2">
    <source>
        <dbReference type="ARBA" id="ARBA00004342"/>
    </source>
</evidence>
<dbReference type="PANTHER" id="PTHR10498:SF6">
    <property type="entry name" value="PARALEMMIN-1"/>
    <property type="match status" value="1"/>
</dbReference>
<dbReference type="Pfam" id="PF03285">
    <property type="entry name" value="Paralemmin"/>
    <property type="match status" value="1"/>
</dbReference>
<keyword evidence="11" id="KW-0770">Synapse</keyword>
<reference evidence="24" key="1">
    <citation type="submission" date="2019-04" db="EMBL/GenBank/DDBJ databases">
        <authorList>
            <person name="Alioto T."/>
            <person name="Alioto T."/>
        </authorList>
    </citation>
    <scope>NUCLEOTIDE SEQUENCE [LARGE SCALE GENOMIC DNA]</scope>
</reference>
<keyword evidence="8" id="KW-0488">Methylation</keyword>
<evidence type="ECO:0000256" key="13">
    <source>
        <dbReference type="ARBA" id="ARBA00023136"/>
    </source>
</evidence>
<keyword evidence="15" id="KW-0966">Cell projection</keyword>
<dbReference type="GO" id="GO:0030424">
    <property type="term" value="C:axon"/>
    <property type="evidence" value="ECO:0007669"/>
    <property type="project" value="UniProtKB-SubCell"/>
</dbReference>
<comment type="similarity">
    <text evidence="6">Belongs to the paralemmin family.</text>
</comment>
<evidence type="ECO:0000256" key="8">
    <source>
        <dbReference type="ARBA" id="ARBA00022481"/>
    </source>
</evidence>
<dbReference type="GO" id="GO:0008360">
    <property type="term" value="P:regulation of cell shape"/>
    <property type="evidence" value="ECO:0007669"/>
    <property type="project" value="UniProtKB-KW"/>
</dbReference>
<organism evidence="24 25">
    <name type="scientific">Marmota monax</name>
    <name type="common">Woodchuck</name>
    <dbReference type="NCBI Taxonomy" id="9995"/>
    <lineage>
        <taxon>Eukaryota</taxon>
        <taxon>Metazoa</taxon>
        <taxon>Chordata</taxon>
        <taxon>Craniata</taxon>
        <taxon>Vertebrata</taxon>
        <taxon>Euteleostomi</taxon>
        <taxon>Mammalia</taxon>
        <taxon>Eutheria</taxon>
        <taxon>Euarchontoglires</taxon>
        <taxon>Glires</taxon>
        <taxon>Rodentia</taxon>
        <taxon>Sciuromorpha</taxon>
        <taxon>Sciuridae</taxon>
        <taxon>Xerinae</taxon>
        <taxon>Marmotini</taxon>
        <taxon>Marmota</taxon>
    </lineage>
</organism>
<keyword evidence="10" id="KW-0133">Cell shape</keyword>
<accession>A0A5E4BI08</accession>
<dbReference type="AlphaFoldDB" id="A0A5E4BI08"/>
<evidence type="ECO:0000313" key="25">
    <source>
        <dbReference type="Proteomes" id="UP000335636"/>
    </source>
</evidence>
<keyword evidence="17" id="KW-0636">Prenylation</keyword>
<gene>
    <name evidence="24" type="ORF">MONAX_5E025550</name>
</gene>
<evidence type="ECO:0000256" key="10">
    <source>
        <dbReference type="ARBA" id="ARBA00022960"/>
    </source>
</evidence>
<evidence type="ECO:0000256" key="21">
    <source>
        <dbReference type="ARBA" id="ARBA00040790"/>
    </source>
</evidence>
<comment type="caution">
    <text evidence="24">The sequence shown here is derived from an EMBL/GenBank/DDBJ whole genome shotgun (WGS) entry which is preliminary data.</text>
</comment>
<evidence type="ECO:0000256" key="9">
    <source>
        <dbReference type="ARBA" id="ARBA00022553"/>
    </source>
</evidence>
<feature type="region of interest" description="Disordered" evidence="23">
    <location>
        <begin position="179"/>
        <end position="219"/>
    </location>
</feature>
<dbReference type="GO" id="GO:0016323">
    <property type="term" value="C:basolateral plasma membrane"/>
    <property type="evidence" value="ECO:0007669"/>
    <property type="project" value="UniProtKB-SubCell"/>
</dbReference>
<keyword evidence="7" id="KW-1003">Cell membrane</keyword>